<dbReference type="Proteomes" id="UP001273166">
    <property type="component" value="Unassembled WGS sequence"/>
</dbReference>
<evidence type="ECO:0000313" key="3">
    <source>
        <dbReference type="EMBL" id="KAK3309206.1"/>
    </source>
</evidence>
<feature type="region of interest" description="Disordered" evidence="1">
    <location>
        <begin position="74"/>
        <end position="112"/>
    </location>
</feature>
<dbReference type="AlphaFoldDB" id="A0AAJ0GZT6"/>
<accession>A0AAJ0GZT6</accession>
<gene>
    <name evidence="3" type="ORF">B0T15DRAFT_133719</name>
</gene>
<proteinExistence type="predicted"/>
<comment type="caution">
    <text evidence="3">The sequence shown here is derived from an EMBL/GenBank/DDBJ whole genome shotgun (WGS) entry which is preliminary data.</text>
</comment>
<keyword evidence="4" id="KW-1185">Reference proteome</keyword>
<dbReference type="GeneID" id="87880609"/>
<evidence type="ECO:0000313" key="4">
    <source>
        <dbReference type="Proteomes" id="UP001273166"/>
    </source>
</evidence>
<evidence type="ECO:0000256" key="2">
    <source>
        <dbReference type="SAM" id="SignalP"/>
    </source>
</evidence>
<evidence type="ECO:0000256" key="1">
    <source>
        <dbReference type="SAM" id="MobiDB-lite"/>
    </source>
</evidence>
<feature type="compositionally biased region" description="Low complexity" evidence="1">
    <location>
        <begin position="100"/>
        <end position="112"/>
    </location>
</feature>
<dbReference type="RefSeq" id="XP_062724986.1">
    <property type="nucleotide sequence ID" value="XM_062861780.1"/>
</dbReference>
<protein>
    <submittedName>
        <fullName evidence="3">Uncharacterized protein</fullName>
    </submittedName>
</protein>
<organism evidence="3 4">
    <name type="scientific">Chaetomium strumarium</name>
    <dbReference type="NCBI Taxonomy" id="1170767"/>
    <lineage>
        <taxon>Eukaryota</taxon>
        <taxon>Fungi</taxon>
        <taxon>Dikarya</taxon>
        <taxon>Ascomycota</taxon>
        <taxon>Pezizomycotina</taxon>
        <taxon>Sordariomycetes</taxon>
        <taxon>Sordariomycetidae</taxon>
        <taxon>Sordariales</taxon>
        <taxon>Chaetomiaceae</taxon>
        <taxon>Chaetomium</taxon>
    </lineage>
</organism>
<dbReference type="EMBL" id="JAUDZG010000002">
    <property type="protein sequence ID" value="KAK3309206.1"/>
    <property type="molecule type" value="Genomic_DNA"/>
</dbReference>
<feature type="signal peptide" evidence="2">
    <location>
        <begin position="1"/>
        <end position="19"/>
    </location>
</feature>
<keyword evidence="2" id="KW-0732">Signal</keyword>
<reference evidence="3" key="1">
    <citation type="journal article" date="2023" name="Mol. Phylogenet. Evol.">
        <title>Genome-scale phylogeny and comparative genomics of the fungal order Sordariales.</title>
        <authorList>
            <person name="Hensen N."/>
            <person name="Bonometti L."/>
            <person name="Westerberg I."/>
            <person name="Brannstrom I.O."/>
            <person name="Guillou S."/>
            <person name="Cros-Aarteil S."/>
            <person name="Calhoun S."/>
            <person name="Haridas S."/>
            <person name="Kuo A."/>
            <person name="Mondo S."/>
            <person name="Pangilinan J."/>
            <person name="Riley R."/>
            <person name="LaButti K."/>
            <person name="Andreopoulos B."/>
            <person name="Lipzen A."/>
            <person name="Chen C."/>
            <person name="Yan M."/>
            <person name="Daum C."/>
            <person name="Ng V."/>
            <person name="Clum A."/>
            <person name="Steindorff A."/>
            <person name="Ohm R.A."/>
            <person name="Martin F."/>
            <person name="Silar P."/>
            <person name="Natvig D.O."/>
            <person name="Lalanne C."/>
            <person name="Gautier V."/>
            <person name="Ament-Velasquez S.L."/>
            <person name="Kruys A."/>
            <person name="Hutchinson M.I."/>
            <person name="Powell A.J."/>
            <person name="Barry K."/>
            <person name="Miller A.N."/>
            <person name="Grigoriev I.V."/>
            <person name="Debuchy R."/>
            <person name="Gladieux P."/>
            <person name="Hiltunen Thoren M."/>
            <person name="Johannesson H."/>
        </authorList>
    </citation>
    <scope>NUCLEOTIDE SEQUENCE</scope>
    <source>
        <strain evidence="3">CBS 333.67</strain>
    </source>
</reference>
<feature type="chain" id="PRO_5042479851" evidence="2">
    <location>
        <begin position="20"/>
        <end position="167"/>
    </location>
</feature>
<name>A0AAJ0GZT6_9PEZI</name>
<sequence length="167" mass="17334">MSTSFLTSLFSVGLSLARAGLSALVDGALNTVSEWWRSGLRTDLIAIVSRAAHLLITAVSPVVGLHVANAPSSIRRRNGGTLSPARLFDNPPHPPLPARAVQSGGSSSALSPSLSVAGTSPGLVDVTPVTRCQNTIPSLVVALRMPSHTIGTEYPSQSGTSQHMLNY</sequence>
<reference evidence="3" key="2">
    <citation type="submission" date="2023-06" db="EMBL/GenBank/DDBJ databases">
        <authorList>
            <consortium name="Lawrence Berkeley National Laboratory"/>
            <person name="Mondo S.J."/>
            <person name="Hensen N."/>
            <person name="Bonometti L."/>
            <person name="Westerberg I."/>
            <person name="Brannstrom I.O."/>
            <person name="Guillou S."/>
            <person name="Cros-Aarteil S."/>
            <person name="Calhoun S."/>
            <person name="Haridas S."/>
            <person name="Kuo A."/>
            <person name="Pangilinan J."/>
            <person name="Riley R."/>
            <person name="Labutti K."/>
            <person name="Andreopoulos B."/>
            <person name="Lipzen A."/>
            <person name="Chen C."/>
            <person name="Yanf M."/>
            <person name="Daum C."/>
            <person name="Ng V."/>
            <person name="Clum A."/>
            <person name="Steindorff A."/>
            <person name="Ohm R."/>
            <person name="Martin F."/>
            <person name="Silar P."/>
            <person name="Natvig D."/>
            <person name="Lalanne C."/>
            <person name="Gautier V."/>
            <person name="Ament-Velasquez S.L."/>
            <person name="Kruys A."/>
            <person name="Hutchinson M.I."/>
            <person name="Powell A.J."/>
            <person name="Barry K."/>
            <person name="Miller A.N."/>
            <person name="Grigoriev I.V."/>
            <person name="Debuchy R."/>
            <person name="Gladieux P."/>
            <person name="Thoren M.H."/>
            <person name="Johannesson H."/>
        </authorList>
    </citation>
    <scope>NUCLEOTIDE SEQUENCE</scope>
    <source>
        <strain evidence="3">CBS 333.67</strain>
    </source>
</reference>